<dbReference type="PANTHER" id="PTHR28498:SF1">
    <property type="entry name" value="ZINC FINGER SWIM DOMAIN-CONTAINING PROTEIN 7"/>
    <property type="match status" value="1"/>
</dbReference>
<dbReference type="PANTHER" id="PTHR28498">
    <property type="entry name" value="ZINC FINGER SWIM DOMAIN-CONTAINING PROTEIN 7"/>
    <property type="match status" value="1"/>
</dbReference>
<keyword evidence="1" id="KW-0479">Metal-binding</keyword>
<dbReference type="PROSITE" id="PS50966">
    <property type="entry name" value="ZF_SWIM"/>
    <property type="match status" value="1"/>
</dbReference>
<accession>A0ABN8NGY2</accession>
<name>A0ABN8NGY2_9CNID</name>
<organism evidence="3 4">
    <name type="scientific">Porites lobata</name>
    <dbReference type="NCBI Taxonomy" id="104759"/>
    <lineage>
        <taxon>Eukaryota</taxon>
        <taxon>Metazoa</taxon>
        <taxon>Cnidaria</taxon>
        <taxon>Anthozoa</taxon>
        <taxon>Hexacorallia</taxon>
        <taxon>Scleractinia</taxon>
        <taxon>Fungiina</taxon>
        <taxon>Poritidae</taxon>
        <taxon>Porites</taxon>
    </lineage>
</organism>
<dbReference type="InterPro" id="IPR007527">
    <property type="entry name" value="Znf_SWIM"/>
</dbReference>
<comment type="caution">
    <text evidence="3">The sequence shown here is derived from an EMBL/GenBank/DDBJ whole genome shotgun (WGS) entry which is preliminary data.</text>
</comment>
<gene>
    <name evidence="3" type="ORF">PLOB_00017953</name>
</gene>
<reference evidence="3 4" key="1">
    <citation type="submission" date="2022-05" db="EMBL/GenBank/DDBJ databases">
        <authorList>
            <consortium name="Genoscope - CEA"/>
            <person name="William W."/>
        </authorList>
    </citation>
    <scope>NUCLEOTIDE SEQUENCE [LARGE SCALE GENOMIC DNA]</scope>
</reference>
<evidence type="ECO:0000313" key="3">
    <source>
        <dbReference type="EMBL" id="CAH3109014.1"/>
    </source>
</evidence>
<feature type="domain" description="SWIM-type" evidence="2">
    <location>
        <begin position="76"/>
        <end position="114"/>
    </location>
</feature>
<evidence type="ECO:0000313" key="4">
    <source>
        <dbReference type="Proteomes" id="UP001159405"/>
    </source>
</evidence>
<keyword evidence="4" id="KW-1185">Reference proteome</keyword>
<proteinExistence type="predicted"/>
<evidence type="ECO:0000259" key="2">
    <source>
        <dbReference type="PROSITE" id="PS50966"/>
    </source>
</evidence>
<dbReference type="Pfam" id="PF04434">
    <property type="entry name" value="SWIM"/>
    <property type="match status" value="1"/>
</dbReference>
<keyword evidence="1" id="KW-0863">Zinc-finger</keyword>
<dbReference type="Proteomes" id="UP001159405">
    <property type="component" value="Unassembled WGS sequence"/>
</dbReference>
<keyword evidence="1" id="KW-0862">Zinc</keyword>
<evidence type="ECO:0000256" key="1">
    <source>
        <dbReference type="PROSITE-ProRule" id="PRU00325"/>
    </source>
</evidence>
<dbReference type="EMBL" id="CALNXK010000021">
    <property type="protein sequence ID" value="CAH3109014.1"/>
    <property type="molecule type" value="Genomic_DNA"/>
</dbReference>
<sequence length="148" mass="16793">MAFSLRYVADQLFSEVRFAKEQHGHLTDELLSALHCVFHQPLLHALDLVDQRNITRLTTPSGRVLHQVTGSSNQVYNCLISGDFCTCPSYTFTVLVKMESLMCKHLLAVHLAEALRESKKQDISDEDFVAYMCYDSSADDKNTKELHV</sequence>
<protein>
    <recommendedName>
        <fullName evidence="2">SWIM-type domain-containing protein</fullName>
    </recommendedName>
</protein>